<evidence type="ECO:0000313" key="4">
    <source>
        <dbReference type="Proteomes" id="UP000233597"/>
    </source>
</evidence>
<dbReference type="InterPro" id="IPR016181">
    <property type="entry name" value="Acyl_CoA_acyltransferase"/>
</dbReference>
<dbReference type="PANTHER" id="PTHR43792:SF1">
    <property type="entry name" value="N-ACETYLTRANSFERASE DOMAIN-CONTAINING PROTEIN"/>
    <property type="match status" value="1"/>
</dbReference>
<organism evidence="3 4">
    <name type="scientific">Thalassospira marina</name>
    <dbReference type="NCBI Taxonomy" id="2048283"/>
    <lineage>
        <taxon>Bacteria</taxon>
        <taxon>Pseudomonadati</taxon>
        <taxon>Pseudomonadota</taxon>
        <taxon>Alphaproteobacteria</taxon>
        <taxon>Rhodospirillales</taxon>
        <taxon>Thalassospiraceae</taxon>
        <taxon>Thalassospira</taxon>
    </lineage>
</organism>
<sequence length="190" mass="21044">MDDKGLADETARHGQNADGPAIVAIGNGEWKTARLTLRAPQQDDLSFLQDMFSRPELTRHRPDPTPDDASTTHDRLVRDRAHWAEHGFGRWAALVEGQRIGFGGVTQSLQFEGLNLSYHLHPDYWGKGYGLEIARAAIAFAINDLAARRIIGLARPANPASQRVLLRAGLVYQRDVPLHGAMTGLFELRC</sequence>
<dbReference type="OrthoDB" id="6293260at2"/>
<dbReference type="Pfam" id="PF13302">
    <property type="entry name" value="Acetyltransf_3"/>
    <property type="match status" value="1"/>
</dbReference>
<dbReference type="EMBL" id="NWTK01000008">
    <property type="protein sequence ID" value="PKR53596.1"/>
    <property type="molecule type" value="Genomic_DNA"/>
</dbReference>
<dbReference type="AlphaFoldDB" id="A0A2N3KSX1"/>
<dbReference type="InterPro" id="IPR051531">
    <property type="entry name" value="N-acetyltransferase"/>
</dbReference>
<evidence type="ECO:0000256" key="1">
    <source>
        <dbReference type="SAM" id="MobiDB-lite"/>
    </source>
</evidence>
<dbReference type="PROSITE" id="PS51186">
    <property type="entry name" value="GNAT"/>
    <property type="match status" value="1"/>
</dbReference>
<keyword evidence="3" id="KW-0808">Transferase</keyword>
<dbReference type="Proteomes" id="UP000233597">
    <property type="component" value="Unassembled WGS sequence"/>
</dbReference>
<dbReference type="SUPFAM" id="SSF55729">
    <property type="entry name" value="Acyl-CoA N-acyltransferases (Nat)"/>
    <property type="match status" value="1"/>
</dbReference>
<dbReference type="PANTHER" id="PTHR43792">
    <property type="entry name" value="GNAT FAMILY, PUTATIVE (AFU_ORTHOLOGUE AFUA_3G00765)-RELATED-RELATED"/>
    <property type="match status" value="1"/>
</dbReference>
<dbReference type="InterPro" id="IPR000182">
    <property type="entry name" value="GNAT_dom"/>
</dbReference>
<dbReference type="RefSeq" id="WP_101267460.1">
    <property type="nucleotide sequence ID" value="NZ_NWTK01000008.1"/>
</dbReference>
<gene>
    <name evidence="3" type="ORF">COO20_13745</name>
</gene>
<evidence type="ECO:0000313" key="3">
    <source>
        <dbReference type="EMBL" id="PKR53596.1"/>
    </source>
</evidence>
<dbReference type="GO" id="GO:0016747">
    <property type="term" value="F:acyltransferase activity, transferring groups other than amino-acyl groups"/>
    <property type="evidence" value="ECO:0007669"/>
    <property type="project" value="InterPro"/>
</dbReference>
<name>A0A2N3KSX1_9PROT</name>
<proteinExistence type="predicted"/>
<feature type="domain" description="N-acetyltransferase" evidence="2">
    <location>
        <begin position="35"/>
        <end position="190"/>
    </location>
</feature>
<dbReference type="Gene3D" id="3.40.630.30">
    <property type="match status" value="1"/>
</dbReference>
<accession>A0A2N3KSX1</accession>
<feature type="compositionally biased region" description="Basic and acidic residues" evidence="1">
    <location>
        <begin position="1"/>
        <end position="12"/>
    </location>
</feature>
<evidence type="ECO:0000259" key="2">
    <source>
        <dbReference type="PROSITE" id="PS51186"/>
    </source>
</evidence>
<protein>
    <submittedName>
        <fullName evidence="3">GNAT family N-acetyltransferase</fullName>
    </submittedName>
</protein>
<feature type="region of interest" description="Disordered" evidence="1">
    <location>
        <begin position="1"/>
        <end position="20"/>
    </location>
</feature>
<comment type="caution">
    <text evidence="3">The sequence shown here is derived from an EMBL/GenBank/DDBJ whole genome shotgun (WGS) entry which is preliminary data.</text>
</comment>
<reference evidence="3 4" key="1">
    <citation type="submission" date="2017-09" db="EMBL/GenBank/DDBJ databases">
        <title>Biodiversity and function of Thalassospira species in the particle-attached aromatic-hydrocarbon-degrading consortia from the surface seawater of the South China Sea.</title>
        <authorList>
            <person name="Dong C."/>
            <person name="Liu R."/>
            <person name="Shao Z."/>
        </authorList>
    </citation>
    <scope>NUCLEOTIDE SEQUENCE [LARGE SCALE GENOMIC DNA]</scope>
    <source>
        <strain evidence="3 4">CSC1P2</strain>
    </source>
</reference>